<reference evidence="4" key="1">
    <citation type="journal article" date="2020" name="Stud. Mycol.">
        <title>101 Dothideomycetes genomes: a test case for predicting lifestyles and emergence of pathogens.</title>
        <authorList>
            <person name="Haridas S."/>
            <person name="Albert R."/>
            <person name="Binder M."/>
            <person name="Bloem J."/>
            <person name="Labutti K."/>
            <person name="Salamov A."/>
            <person name="Andreopoulos B."/>
            <person name="Baker S."/>
            <person name="Barry K."/>
            <person name="Bills G."/>
            <person name="Bluhm B."/>
            <person name="Cannon C."/>
            <person name="Castanera R."/>
            <person name="Culley D."/>
            <person name="Daum C."/>
            <person name="Ezra D."/>
            <person name="Gonzalez J."/>
            <person name="Henrissat B."/>
            <person name="Kuo A."/>
            <person name="Liang C."/>
            <person name="Lipzen A."/>
            <person name="Lutzoni F."/>
            <person name="Magnuson J."/>
            <person name="Mondo S."/>
            <person name="Nolan M."/>
            <person name="Ohm R."/>
            <person name="Pangilinan J."/>
            <person name="Park H.-J."/>
            <person name="Ramirez L."/>
            <person name="Alfaro M."/>
            <person name="Sun H."/>
            <person name="Tritt A."/>
            <person name="Yoshinaga Y."/>
            <person name="Zwiers L.-H."/>
            <person name="Turgeon B."/>
            <person name="Goodwin S."/>
            <person name="Spatafora J."/>
            <person name="Crous P."/>
            <person name="Grigoriev I."/>
        </authorList>
    </citation>
    <scope>NUCLEOTIDE SEQUENCE</scope>
    <source>
        <strain evidence="4">CBS 113979</strain>
    </source>
</reference>
<evidence type="ECO:0000313" key="4">
    <source>
        <dbReference type="EMBL" id="KAF1988328.1"/>
    </source>
</evidence>
<dbReference type="InterPro" id="IPR021765">
    <property type="entry name" value="UstYa-like"/>
</dbReference>
<dbReference type="EMBL" id="ML977149">
    <property type="protein sequence ID" value="KAF1988328.1"/>
    <property type="molecule type" value="Genomic_DNA"/>
</dbReference>
<accession>A0A6G1H5U4</accession>
<comment type="pathway">
    <text evidence="1">Mycotoxin biosynthesis.</text>
</comment>
<comment type="similarity">
    <text evidence="2">Belongs to the ustYa family.</text>
</comment>
<feature type="transmembrane region" description="Helical" evidence="3">
    <location>
        <begin position="36"/>
        <end position="60"/>
    </location>
</feature>
<keyword evidence="3" id="KW-0472">Membrane</keyword>
<dbReference type="PANTHER" id="PTHR33365">
    <property type="entry name" value="YALI0B05434P"/>
    <property type="match status" value="1"/>
</dbReference>
<protein>
    <submittedName>
        <fullName evidence="4">Uncharacterized protein</fullName>
    </submittedName>
</protein>
<evidence type="ECO:0000313" key="5">
    <source>
        <dbReference type="Proteomes" id="UP000800041"/>
    </source>
</evidence>
<sequence>MSSSSSFDNLDESKAFLDSEDTIPTRQRQTSNRKTLPFYLLIALTLLSWCITALLVVLFLTHPLLRTKAIPPQSQPHPQTWPGPLPSDLKDSWPAIEYETRVFGGGLNYNESSGEIVWEADDVEDGKEGNRYFGLPSEEIDEAWEDLMRGEYSVLTPSEAHPFIQSSNLRPFHHDGKYHFEPSVFHNLHCLNAVRMHIDSAYYKTNKHSHLHQLKNQPNFQRIHIDHCLDQIRQALMCAGDMTPTPMYTWPGFGIALGRSAAHSCRKWESIREWYDGRAKEMGAVEEDGSSSIF</sequence>
<dbReference type="Pfam" id="PF11807">
    <property type="entry name" value="UstYa"/>
    <property type="match status" value="1"/>
</dbReference>
<name>A0A6G1H5U4_9PEZI</name>
<evidence type="ECO:0000256" key="2">
    <source>
        <dbReference type="ARBA" id="ARBA00035112"/>
    </source>
</evidence>
<evidence type="ECO:0000256" key="3">
    <source>
        <dbReference type="SAM" id="Phobius"/>
    </source>
</evidence>
<gene>
    <name evidence="4" type="ORF">K402DRAFT_328891</name>
</gene>
<proteinExistence type="inferred from homology"/>
<keyword evidence="3" id="KW-0812">Transmembrane</keyword>
<keyword evidence="3" id="KW-1133">Transmembrane helix</keyword>
<organism evidence="4 5">
    <name type="scientific">Aulographum hederae CBS 113979</name>
    <dbReference type="NCBI Taxonomy" id="1176131"/>
    <lineage>
        <taxon>Eukaryota</taxon>
        <taxon>Fungi</taxon>
        <taxon>Dikarya</taxon>
        <taxon>Ascomycota</taxon>
        <taxon>Pezizomycotina</taxon>
        <taxon>Dothideomycetes</taxon>
        <taxon>Pleosporomycetidae</taxon>
        <taxon>Aulographales</taxon>
        <taxon>Aulographaceae</taxon>
    </lineage>
</organism>
<evidence type="ECO:0000256" key="1">
    <source>
        <dbReference type="ARBA" id="ARBA00004685"/>
    </source>
</evidence>
<keyword evidence="5" id="KW-1185">Reference proteome</keyword>
<dbReference type="Proteomes" id="UP000800041">
    <property type="component" value="Unassembled WGS sequence"/>
</dbReference>
<dbReference type="PANTHER" id="PTHR33365:SF4">
    <property type="entry name" value="CYCLOCHLOROTINE BIOSYNTHESIS PROTEIN O"/>
    <property type="match status" value="1"/>
</dbReference>
<dbReference type="OrthoDB" id="3687641at2759"/>
<dbReference type="AlphaFoldDB" id="A0A6G1H5U4"/>
<dbReference type="GO" id="GO:0043386">
    <property type="term" value="P:mycotoxin biosynthetic process"/>
    <property type="evidence" value="ECO:0007669"/>
    <property type="project" value="InterPro"/>
</dbReference>